<keyword evidence="1" id="KW-0812">Transmembrane</keyword>
<keyword evidence="1" id="KW-0472">Membrane</keyword>
<reference evidence="3" key="1">
    <citation type="journal article" date="2019" name="Int. J. Syst. Evol. Microbiol.">
        <title>The Global Catalogue of Microorganisms (GCM) 10K type strain sequencing project: providing services to taxonomists for standard genome sequencing and annotation.</title>
        <authorList>
            <consortium name="The Broad Institute Genomics Platform"/>
            <consortium name="The Broad Institute Genome Sequencing Center for Infectious Disease"/>
            <person name="Wu L."/>
            <person name="Ma J."/>
        </authorList>
    </citation>
    <scope>NUCLEOTIDE SEQUENCE [LARGE SCALE GENOMIC DNA]</scope>
    <source>
        <strain evidence="3">KCTC 3950</strain>
    </source>
</reference>
<keyword evidence="3" id="KW-1185">Reference proteome</keyword>
<accession>A0ABW5PG69</accession>
<name>A0ABW5PG69_9BACL</name>
<dbReference type="InterPro" id="IPR009793">
    <property type="entry name" value="DUF1361"/>
</dbReference>
<comment type="caution">
    <text evidence="2">The sequence shown here is derived from an EMBL/GenBank/DDBJ whole genome shotgun (WGS) entry which is preliminary data.</text>
</comment>
<gene>
    <name evidence="2" type="ORF">ACFSUF_17605</name>
</gene>
<evidence type="ECO:0000313" key="2">
    <source>
        <dbReference type="EMBL" id="MFD2614228.1"/>
    </source>
</evidence>
<feature type="transmembrane region" description="Helical" evidence="1">
    <location>
        <begin position="20"/>
        <end position="39"/>
    </location>
</feature>
<dbReference type="Proteomes" id="UP001597541">
    <property type="component" value="Unassembled WGS sequence"/>
</dbReference>
<evidence type="ECO:0000313" key="3">
    <source>
        <dbReference type="Proteomes" id="UP001597541"/>
    </source>
</evidence>
<feature type="transmembrane region" description="Helical" evidence="1">
    <location>
        <begin position="86"/>
        <end position="107"/>
    </location>
</feature>
<dbReference type="Pfam" id="PF07099">
    <property type="entry name" value="DUF1361"/>
    <property type="match status" value="1"/>
</dbReference>
<dbReference type="RefSeq" id="WP_377604863.1">
    <property type="nucleotide sequence ID" value="NZ_JBHUME010000011.1"/>
</dbReference>
<dbReference type="EMBL" id="JBHUME010000011">
    <property type="protein sequence ID" value="MFD2614228.1"/>
    <property type="molecule type" value="Genomic_DNA"/>
</dbReference>
<feature type="transmembrane region" description="Helical" evidence="1">
    <location>
        <begin position="59"/>
        <end position="79"/>
    </location>
</feature>
<keyword evidence="1" id="KW-1133">Transmembrane helix</keyword>
<evidence type="ECO:0000256" key="1">
    <source>
        <dbReference type="SAM" id="Phobius"/>
    </source>
</evidence>
<feature type="transmembrane region" description="Helical" evidence="1">
    <location>
        <begin position="131"/>
        <end position="155"/>
    </location>
</feature>
<sequence length="250" mass="28800">MDERKAHIVDKGEGRRTFGAKAILILLLFLGTVLCLGLGQHIRTYTGRSIYLYLNWDMFLAWVPMGLALSLEAAFVMLARVRLLRAAVMLGLGGLWLFFYPNSGYLITDLLHPFVHYRPEPGQRFVWDIEFWHHLMLFFSAACIGIVLSFISLFSVQRLVRLSFGSLASWLFAVMVLGASSIGIYIGRFVRWNSWDVWVRPRYLLQETVRMFTEREQLEHIVSFSVLIFAFTLIGYLVFYVAAGLRGRTE</sequence>
<protein>
    <submittedName>
        <fullName evidence="2">DUF1361 domain-containing protein</fullName>
    </submittedName>
</protein>
<proteinExistence type="predicted"/>
<organism evidence="2 3">
    <name type="scientific">Paenibacillus gansuensis</name>
    <dbReference type="NCBI Taxonomy" id="306542"/>
    <lineage>
        <taxon>Bacteria</taxon>
        <taxon>Bacillati</taxon>
        <taxon>Bacillota</taxon>
        <taxon>Bacilli</taxon>
        <taxon>Bacillales</taxon>
        <taxon>Paenibacillaceae</taxon>
        <taxon>Paenibacillus</taxon>
    </lineage>
</organism>
<feature type="transmembrane region" description="Helical" evidence="1">
    <location>
        <begin position="167"/>
        <end position="186"/>
    </location>
</feature>
<feature type="transmembrane region" description="Helical" evidence="1">
    <location>
        <begin position="221"/>
        <end position="243"/>
    </location>
</feature>